<dbReference type="EMBL" id="LWQU01000193">
    <property type="protein sequence ID" value="OAN44654.1"/>
    <property type="molecule type" value="Genomic_DNA"/>
</dbReference>
<dbReference type="PROSITE" id="PS50110">
    <property type="entry name" value="RESPONSE_REGULATORY"/>
    <property type="match status" value="1"/>
</dbReference>
<gene>
    <name evidence="4" type="ORF">A6A05_17325</name>
</gene>
<keyword evidence="5" id="KW-1185">Reference proteome</keyword>
<proteinExistence type="predicted"/>
<dbReference type="SMART" id="SM00448">
    <property type="entry name" value="REC"/>
    <property type="match status" value="1"/>
</dbReference>
<evidence type="ECO:0000259" key="3">
    <source>
        <dbReference type="PROSITE" id="PS50110"/>
    </source>
</evidence>
<dbReference type="AlphaFoldDB" id="A0A178M9T5"/>
<dbReference type="Gene3D" id="3.40.50.2300">
    <property type="match status" value="1"/>
</dbReference>
<dbReference type="InterPro" id="IPR001789">
    <property type="entry name" value="Sig_transdc_resp-reg_receiver"/>
</dbReference>
<evidence type="ECO:0000313" key="4">
    <source>
        <dbReference type="EMBL" id="OAN44654.1"/>
    </source>
</evidence>
<dbReference type="GO" id="GO:0000160">
    <property type="term" value="P:phosphorelay signal transduction system"/>
    <property type="evidence" value="ECO:0007669"/>
    <property type="project" value="InterPro"/>
</dbReference>
<protein>
    <recommendedName>
        <fullName evidence="3">Response regulatory domain-containing protein</fullName>
    </recommendedName>
</protein>
<organism evidence="4 5">
    <name type="scientific">Magnetospirillum moscoviense</name>
    <dbReference type="NCBI Taxonomy" id="1437059"/>
    <lineage>
        <taxon>Bacteria</taxon>
        <taxon>Pseudomonadati</taxon>
        <taxon>Pseudomonadota</taxon>
        <taxon>Alphaproteobacteria</taxon>
        <taxon>Rhodospirillales</taxon>
        <taxon>Rhodospirillaceae</taxon>
        <taxon>Magnetospirillum</taxon>
    </lineage>
</organism>
<dbReference type="STRING" id="1437059.A6A05_17325"/>
<comment type="caution">
    <text evidence="4">The sequence shown here is derived from an EMBL/GenBank/DDBJ whole genome shotgun (WGS) entry which is preliminary data.</text>
</comment>
<feature type="modified residue" description="4-aspartylphosphate" evidence="1">
    <location>
        <position position="74"/>
    </location>
</feature>
<keyword evidence="1" id="KW-0597">Phosphoprotein</keyword>
<feature type="region of interest" description="Disordered" evidence="2">
    <location>
        <begin position="158"/>
        <end position="210"/>
    </location>
</feature>
<dbReference type="OrthoDB" id="9786548at2"/>
<dbReference type="RefSeq" id="WP_068504389.1">
    <property type="nucleotide sequence ID" value="NZ_LWQU01000193.1"/>
</dbReference>
<dbReference type="SUPFAM" id="SSF52172">
    <property type="entry name" value="CheY-like"/>
    <property type="match status" value="1"/>
</dbReference>
<evidence type="ECO:0000256" key="2">
    <source>
        <dbReference type="SAM" id="MobiDB-lite"/>
    </source>
</evidence>
<name>A0A178M9T5_9PROT</name>
<dbReference type="Proteomes" id="UP000078543">
    <property type="component" value="Unassembled WGS sequence"/>
</dbReference>
<evidence type="ECO:0000313" key="5">
    <source>
        <dbReference type="Proteomes" id="UP000078543"/>
    </source>
</evidence>
<sequence>MGVLIHRTAAIGGADELDFSRCRVVVLDPFIATRRLVTDILVRDMRVGAARACATAEDAMGLLLEGGWNILFSDWSAATNAIAVLKSLRVAGSPFRFLPVVVMSSFSSAEHIKAARDAGMTEFMLKPFSAQVIQSRLKSITQAPRVYVESPDFFGPDRRRRHDSFQGFERRHHTSTRFADRRQANFSHVGPERRQGIPGFHGADRRQGAR</sequence>
<accession>A0A178M9T5</accession>
<feature type="domain" description="Response regulatory" evidence="3">
    <location>
        <begin position="23"/>
        <end position="141"/>
    </location>
</feature>
<evidence type="ECO:0000256" key="1">
    <source>
        <dbReference type="PROSITE-ProRule" id="PRU00169"/>
    </source>
</evidence>
<reference evidence="4 5" key="1">
    <citation type="submission" date="2016-04" db="EMBL/GenBank/DDBJ databases">
        <title>Draft genome sequence of freshwater magnetotactic bacteria Magnetospirillum marisnigri SP-1 and Magnetospirillum moscoviense BB-1.</title>
        <authorList>
            <person name="Koziaeva V."/>
            <person name="Dziuba M.V."/>
            <person name="Ivanov T.M."/>
            <person name="Kuznetsov B."/>
            <person name="Grouzdev D.S."/>
        </authorList>
    </citation>
    <scope>NUCLEOTIDE SEQUENCE [LARGE SCALE GENOMIC DNA]</scope>
    <source>
        <strain evidence="4 5">BB-1</strain>
    </source>
</reference>
<dbReference type="InterPro" id="IPR011006">
    <property type="entry name" value="CheY-like_superfamily"/>
</dbReference>